<evidence type="ECO:0000313" key="1">
    <source>
        <dbReference type="EMBL" id="QVW29123.1"/>
    </source>
</evidence>
<organism evidence="1 2">
    <name type="scientific">Pseudomonas phage Medea1</name>
    <dbReference type="NCBI Taxonomy" id="2834256"/>
    <lineage>
        <taxon>Viruses</taxon>
        <taxon>Duplodnaviria</taxon>
        <taxon>Heunggongvirae</taxon>
        <taxon>Uroviricota</taxon>
        <taxon>Caudoviricetes</taxon>
        <taxon>Medeavirus</taxon>
        <taxon>Medeavirus medea1</taxon>
    </lineage>
</organism>
<dbReference type="EMBL" id="MW862109">
    <property type="protein sequence ID" value="QVW29123.1"/>
    <property type="molecule type" value="Genomic_DNA"/>
</dbReference>
<accession>A0A8E7KYS8</accession>
<sequence>MKFFCAHASLLCHRFSKVIAEWSFGAIHCDDPAGIFPSLNPLFMRGATGWPDLKAESLKSCFYLATVERGKPGQLGKLQRHGVLERTETILNAADMAQERVSVILGDDRDRSLSVQQLGRVWAVFSTENVLEIISNLLVKLLLDVLQGFTLNRQTKIDTESLPITFLALSEAAKQDLKWFHGIPSMV</sequence>
<keyword evidence="2" id="KW-1185">Reference proteome</keyword>
<evidence type="ECO:0000313" key="2">
    <source>
        <dbReference type="Proteomes" id="UP000678091"/>
    </source>
</evidence>
<protein>
    <submittedName>
        <fullName evidence="1">Uncharacterized protein</fullName>
    </submittedName>
</protein>
<name>A0A8E7KYS8_9CAUD</name>
<gene>
    <name evidence="1" type="ORF">Medea1_0056</name>
</gene>
<dbReference type="Proteomes" id="UP000678091">
    <property type="component" value="Segment"/>
</dbReference>
<reference evidence="1" key="1">
    <citation type="submission" date="2021-04" db="EMBL/GenBank/DDBJ databases">
        <title>A novel bacteriophage against Pseudomonas syringae pv. tomato and it's prophylactic efficacy.</title>
        <authorList>
            <person name="Skliros D."/>
            <person name="Papazoglou P."/>
            <person name="Paraskevopoulou E.G."/>
            <person name="Gkizi D."/>
            <person name="Goumas D.E."/>
            <person name="Tjamos S."/>
            <person name="Flemetakis E."/>
        </authorList>
    </citation>
    <scope>NUCLEOTIDE SEQUENCE</scope>
</reference>
<proteinExistence type="predicted"/>